<dbReference type="InterPro" id="IPR032675">
    <property type="entry name" value="LRR_dom_sf"/>
</dbReference>
<dbReference type="Proteomes" id="UP001140091">
    <property type="component" value="Unassembled WGS sequence"/>
</dbReference>
<feature type="non-terminal residue" evidence="2">
    <location>
        <position position="520"/>
    </location>
</feature>
<dbReference type="SUPFAM" id="SSF52047">
    <property type="entry name" value="RNI-like"/>
    <property type="match status" value="1"/>
</dbReference>
<proteinExistence type="predicted"/>
<reference evidence="2" key="1">
    <citation type="submission" date="2022-06" db="EMBL/GenBank/DDBJ databases">
        <title>Genome Sequence of Candolleomyces eurysporus.</title>
        <authorList>
            <person name="Buettner E."/>
        </authorList>
    </citation>
    <scope>NUCLEOTIDE SEQUENCE</scope>
    <source>
        <strain evidence="2">VTCC 930004</strain>
    </source>
</reference>
<organism evidence="2 3">
    <name type="scientific">Candolleomyces eurysporus</name>
    <dbReference type="NCBI Taxonomy" id="2828524"/>
    <lineage>
        <taxon>Eukaryota</taxon>
        <taxon>Fungi</taxon>
        <taxon>Dikarya</taxon>
        <taxon>Basidiomycota</taxon>
        <taxon>Agaricomycotina</taxon>
        <taxon>Agaricomycetes</taxon>
        <taxon>Agaricomycetidae</taxon>
        <taxon>Agaricales</taxon>
        <taxon>Agaricineae</taxon>
        <taxon>Psathyrellaceae</taxon>
        <taxon>Candolleomyces</taxon>
    </lineage>
</organism>
<evidence type="ECO:0000313" key="3">
    <source>
        <dbReference type="Proteomes" id="UP001140091"/>
    </source>
</evidence>
<accession>A0A9W8J7N0</accession>
<evidence type="ECO:0000256" key="1">
    <source>
        <dbReference type="SAM" id="MobiDB-lite"/>
    </source>
</evidence>
<name>A0A9W8J7N0_9AGAR</name>
<dbReference type="Gene3D" id="3.80.10.10">
    <property type="entry name" value="Ribonuclease Inhibitor"/>
    <property type="match status" value="1"/>
</dbReference>
<evidence type="ECO:0000313" key="2">
    <source>
        <dbReference type="EMBL" id="KAJ2929712.1"/>
    </source>
</evidence>
<dbReference type="AlphaFoldDB" id="A0A9W8J7N0"/>
<dbReference type="EMBL" id="JANBPK010000861">
    <property type="protein sequence ID" value="KAJ2929712.1"/>
    <property type="molecule type" value="Genomic_DNA"/>
</dbReference>
<feature type="region of interest" description="Disordered" evidence="1">
    <location>
        <begin position="343"/>
        <end position="379"/>
    </location>
</feature>
<sequence>MDKIWAAAERESLHSRLSPLVNECCRWHDVGFWIPMDLFQDFMNSKVKGKVLKELRGVKLDLKPSLSPPADTGDGFVVPIPFAIDCFSNAPNLRDVELGLHSVLNGNDERPIKIDLPWAQLESFKYASFRDHGVYGSLLQACNEELSTTPSRLQVLDLWVNRLSPVPMFPFTSTTLHTLHLRLGLNPDVFYSHLDTLTLPSLQDLEIRGPFGIVGMDDDNNDNLYIAVRSLILRSQCPLKRLALDLGWALGDDADQQWEGLSRILTLLPHLQELDVAISHGQESSRTLQGLTVDEEVSYLCDALLPDLQILTFRLVSLPCPGETSGSELDIGSDLTIMTTIEEEGEEGEAEEEEGEEEQEEAGDEYEEDEAGEVEEEEPALDAWGAMDLAHIFDLISFEQLIRSRTRSVACLPPRLVEVRLVLPECLSITGRLLQRIQLACDFEVEQAQHADNLNEDSELNGVASYHWKAYDQVNEVMLLRRRSIAYGPRVIETVSKEGDDDDDEPSAFAVKTYSAWAWQ</sequence>
<protein>
    <submittedName>
        <fullName evidence="2">Uncharacterized protein</fullName>
    </submittedName>
</protein>
<dbReference type="OrthoDB" id="3365698at2759"/>
<gene>
    <name evidence="2" type="ORF">H1R20_g7392</name>
</gene>
<keyword evidence="3" id="KW-1185">Reference proteome</keyword>
<comment type="caution">
    <text evidence="2">The sequence shown here is derived from an EMBL/GenBank/DDBJ whole genome shotgun (WGS) entry which is preliminary data.</text>
</comment>